<dbReference type="EMBL" id="MU866364">
    <property type="protein sequence ID" value="KAK4173150.1"/>
    <property type="molecule type" value="Genomic_DNA"/>
</dbReference>
<feature type="chain" id="PRO_5042818442" evidence="1">
    <location>
        <begin position="24"/>
        <end position="374"/>
    </location>
</feature>
<dbReference type="Gene3D" id="3.40.390.10">
    <property type="entry name" value="Collagenase (Catalytic Domain)"/>
    <property type="match status" value="1"/>
</dbReference>
<evidence type="ECO:0000313" key="2">
    <source>
        <dbReference type="EMBL" id="KAK4173150.1"/>
    </source>
</evidence>
<comment type="caution">
    <text evidence="2">The sequence shown here is derived from an EMBL/GenBank/DDBJ whole genome shotgun (WGS) entry which is preliminary data.</text>
</comment>
<organism evidence="2 3">
    <name type="scientific">Triangularia setosa</name>
    <dbReference type="NCBI Taxonomy" id="2587417"/>
    <lineage>
        <taxon>Eukaryota</taxon>
        <taxon>Fungi</taxon>
        <taxon>Dikarya</taxon>
        <taxon>Ascomycota</taxon>
        <taxon>Pezizomycotina</taxon>
        <taxon>Sordariomycetes</taxon>
        <taxon>Sordariomycetidae</taxon>
        <taxon>Sordariales</taxon>
        <taxon>Podosporaceae</taxon>
        <taxon>Triangularia</taxon>
    </lineage>
</organism>
<accession>A0AAN6W1D4</accession>
<name>A0AAN6W1D4_9PEZI</name>
<dbReference type="GO" id="GO:0008237">
    <property type="term" value="F:metallopeptidase activity"/>
    <property type="evidence" value="ECO:0007669"/>
    <property type="project" value="InterPro"/>
</dbReference>
<sequence>MARISFLLGLTACLLNLLTPTFAVEIWDIFTVDRTKDTDGACKARMTVLDQWLSEGSYSLDVALNAIDNYLTEPAVRDAMTTFFGVQQTEEGRKPSTIEPIRKKIQWVHYFFNQERNPKKKNELWFKANEYYLFCDSDFLARRDKTDSALDFQTKVIVDKDNNEISIDKVPGYATALRKEAKAVPWWAGASGLNGYFFTESGGDYCDTAGNFGLTAKIELFKQGANGKAQKDRIARSVIICPNAFDQNQPDSYKEANELLATGTNLADAVPKSATLVHELFHAIHGGDFSTGKAEEYDLGACIKLAEQQVQNSRKNIENYIFFIAHMYHLYGEADGEEPWSIKKNWNFQIEYISNSKDFIYGATEDGDAMDVDE</sequence>
<proteinExistence type="predicted"/>
<protein>
    <submittedName>
        <fullName evidence="2">Uncharacterized protein</fullName>
    </submittedName>
</protein>
<reference evidence="2" key="1">
    <citation type="journal article" date="2023" name="Mol. Phylogenet. Evol.">
        <title>Genome-scale phylogeny and comparative genomics of the fungal order Sordariales.</title>
        <authorList>
            <person name="Hensen N."/>
            <person name="Bonometti L."/>
            <person name="Westerberg I."/>
            <person name="Brannstrom I.O."/>
            <person name="Guillou S."/>
            <person name="Cros-Aarteil S."/>
            <person name="Calhoun S."/>
            <person name="Haridas S."/>
            <person name="Kuo A."/>
            <person name="Mondo S."/>
            <person name="Pangilinan J."/>
            <person name="Riley R."/>
            <person name="LaButti K."/>
            <person name="Andreopoulos B."/>
            <person name="Lipzen A."/>
            <person name="Chen C."/>
            <person name="Yan M."/>
            <person name="Daum C."/>
            <person name="Ng V."/>
            <person name="Clum A."/>
            <person name="Steindorff A."/>
            <person name="Ohm R.A."/>
            <person name="Martin F."/>
            <person name="Silar P."/>
            <person name="Natvig D.O."/>
            <person name="Lalanne C."/>
            <person name="Gautier V."/>
            <person name="Ament-Velasquez S.L."/>
            <person name="Kruys A."/>
            <person name="Hutchinson M.I."/>
            <person name="Powell A.J."/>
            <person name="Barry K."/>
            <person name="Miller A.N."/>
            <person name="Grigoriev I.V."/>
            <person name="Debuchy R."/>
            <person name="Gladieux P."/>
            <person name="Hiltunen Thoren M."/>
            <person name="Johannesson H."/>
        </authorList>
    </citation>
    <scope>NUCLEOTIDE SEQUENCE</scope>
    <source>
        <strain evidence="2">CBS 892.96</strain>
    </source>
</reference>
<dbReference type="InterPro" id="IPR024079">
    <property type="entry name" value="MetalloPept_cat_dom_sf"/>
</dbReference>
<reference evidence="2" key="2">
    <citation type="submission" date="2023-05" db="EMBL/GenBank/DDBJ databases">
        <authorList>
            <consortium name="Lawrence Berkeley National Laboratory"/>
            <person name="Steindorff A."/>
            <person name="Hensen N."/>
            <person name="Bonometti L."/>
            <person name="Westerberg I."/>
            <person name="Brannstrom I.O."/>
            <person name="Guillou S."/>
            <person name="Cros-Aarteil S."/>
            <person name="Calhoun S."/>
            <person name="Haridas S."/>
            <person name="Kuo A."/>
            <person name="Mondo S."/>
            <person name="Pangilinan J."/>
            <person name="Riley R."/>
            <person name="Labutti K."/>
            <person name="Andreopoulos B."/>
            <person name="Lipzen A."/>
            <person name="Chen C."/>
            <person name="Yanf M."/>
            <person name="Daum C."/>
            <person name="Ng V."/>
            <person name="Clum A."/>
            <person name="Ohm R."/>
            <person name="Martin F."/>
            <person name="Silar P."/>
            <person name="Natvig D."/>
            <person name="Lalanne C."/>
            <person name="Gautier V."/>
            <person name="Ament-Velasquez S.L."/>
            <person name="Kruys A."/>
            <person name="Hutchinson M.I."/>
            <person name="Powell A.J."/>
            <person name="Barry K."/>
            <person name="Miller A.N."/>
            <person name="Grigoriev I.V."/>
            <person name="Debuchy R."/>
            <person name="Gladieux P."/>
            <person name="Thoren M.H."/>
            <person name="Johannesson H."/>
        </authorList>
    </citation>
    <scope>NUCLEOTIDE SEQUENCE</scope>
    <source>
        <strain evidence="2">CBS 892.96</strain>
    </source>
</reference>
<evidence type="ECO:0000256" key="1">
    <source>
        <dbReference type="SAM" id="SignalP"/>
    </source>
</evidence>
<feature type="signal peptide" evidence="1">
    <location>
        <begin position="1"/>
        <end position="23"/>
    </location>
</feature>
<dbReference type="Proteomes" id="UP001302321">
    <property type="component" value="Unassembled WGS sequence"/>
</dbReference>
<keyword evidence="1" id="KW-0732">Signal</keyword>
<gene>
    <name evidence="2" type="ORF">QBC36DRAFT_61655</name>
</gene>
<evidence type="ECO:0000313" key="3">
    <source>
        <dbReference type="Proteomes" id="UP001302321"/>
    </source>
</evidence>
<keyword evidence="3" id="KW-1185">Reference proteome</keyword>
<dbReference type="AlphaFoldDB" id="A0AAN6W1D4"/>